<dbReference type="Gene3D" id="3.30.70.940">
    <property type="entry name" value="NusG, N-terminal domain"/>
    <property type="match status" value="1"/>
</dbReference>
<dbReference type="PANTHER" id="PTHR30265:SF4">
    <property type="entry name" value="KOW MOTIF FAMILY PROTEIN, EXPRESSED"/>
    <property type="match status" value="1"/>
</dbReference>
<keyword evidence="3" id="KW-0804">Transcription</keyword>
<dbReference type="Gene3D" id="2.30.30.30">
    <property type="match status" value="1"/>
</dbReference>
<dbReference type="SMART" id="SM00738">
    <property type="entry name" value="NGN"/>
    <property type="match status" value="1"/>
</dbReference>
<dbReference type="SUPFAM" id="SSF50104">
    <property type="entry name" value="Translation proteins SH3-like domain"/>
    <property type="match status" value="1"/>
</dbReference>
<dbReference type="InterPro" id="IPR005824">
    <property type="entry name" value="KOW"/>
</dbReference>
<dbReference type="Proteomes" id="UP001497512">
    <property type="component" value="Chromosome 18"/>
</dbReference>
<keyword evidence="7" id="KW-1185">Reference proteome</keyword>
<name>A0ABP0U1N2_9BRYO</name>
<gene>
    <name evidence="6" type="ORF">CSSPTR1EN2_LOCUS10359</name>
</gene>
<evidence type="ECO:0000256" key="2">
    <source>
        <dbReference type="ARBA" id="ARBA00023015"/>
    </source>
</evidence>
<dbReference type="InterPro" id="IPR014722">
    <property type="entry name" value="Rib_uL2_dom2"/>
</dbReference>
<keyword evidence="2" id="KW-0805">Transcription regulation</keyword>
<dbReference type="Pfam" id="PF00467">
    <property type="entry name" value="KOW"/>
    <property type="match status" value="1"/>
</dbReference>
<keyword evidence="1" id="KW-0889">Transcription antitermination</keyword>
<evidence type="ECO:0000313" key="6">
    <source>
        <dbReference type="EMBL" id="CAK9210837.1"/>
    </source>
</evidence>
<dbReference type="InterPro" id="IPR043425">
    <property type="entry name" value="NusG-like"/>
</dbReference>
<evidence type="ECO:0008006" key="8">
    <source>
        <dbReference type="Google" id="ProtNLM"/>
    </source>
</evidence>
<dbReference type="InterPro" id="IPR036735">
    <property type="entry name" value="NGN_dom_sf"/>
</dbReference>
<evidence type="ECO:0000256" key="3">
    <source>
        <dbReference type="ARBA" id="ARBA00023163"/>
    </source>
</evidence>
<proteinExistence type="predicted"/>
<dbReference type="InterPro" id="IPR008991">
    <property type="entry name" value="Translation_prot_SH3-like_sf"/>
</dbReference>
<dbReference type="InterPro" id="IPR006645">
    <property type="entry name" value="NGN-like_dom"/>
</dbReference>
<evidence type="ECO:0000256" key="1">
    <source>
        <dbReference type="ARBA" id="ARBA00022814"/>
    </source>
</evidence>
<dbReference type="Pfam" id="PF02357">
    <property type="entry name" value="NusG"/>
    <property type="match status" value="1"/>
</dbReference>
<organism evidence="6 7">
    <name type="scientific">Sphagnum troendelagicum</name>
    <dbReference type="NCBI Taxonomy" id="128251"/>
    <lineage>
        <taxon>Eukaryota</taxon>
        <taxon>Viridiplantae</taxon>
        <taxon>Streptophyta</taxon>
        <taxon>Embryophyta</taxon>
        <taxon>Bryophyta</taxon>
        <taxon>Sphagnophytina</taxon>
        <taxon>Sphagnopsida</taxon>
        <taxon>Sphagnales</taxon>
        <taxon>Sphagnaceae</taxon>
        <taxon>Sphagnum</taxon>
    </lineage>
</organism>
<sequence length="331" mass="37435">MFSSCCRGPLGPSLLVGTHVASRPAPSSHPSGDNVQTWGRALPWCQTPLVCEIQEATKPGTLSAKERRKQRNERREELKDLKGSWRDEVETKLDVKKKAPKGWEEILDINQLTTKGMQWWMIAVPKNGEQRVADHIELVFQGLFPKAELQILLPSVPRRKVLKDGRYSDARQRLYPGCLLLQCVLNREVYNFIRSVPGVWDFFGTRANTRSVVSDMIIPAAVSSIEIHEMFKRIEMEDAAFKEIREAANREADERERLEEVVKTAAKLEVKMPSLLQLEEGAMVRVNSGPFTNHTGVVEKINHEEETLGVILTIFGRQTVAKLGIDEVTVI</sequence>
<accession>A0ABP0U1N2</accession>
<dbReference type="SMART" id="SM00739">
    <property type="entry name" value="KOW"/>
    <property type="match status" value="1"/>
</dbReference>
<reference evidence="6" key="1">
    <citation type="submission" date="2024-02" db="EMBL/GenBank/DDBJ databases">
        <authorList>
            <consortium name="ELIXIR-Norway"/>
            <consortium name="Elixir Norway"/>
        </authorList>
    </citation>
    <scope>NUCLEOTIDE SEQUENCE</scope>
</reference>
<dbReference type="SUPFAM" id="SSF82679">
    <property type="entry name" value="N-utilization substance G protein NusG, N-terminal domain"/>
    <property type="match status" value="1"/>
</dbReference>
<dbReference type="CDD" id="cd06091">
    <property type="entry name" value="KOW_NusG"/>
    <property type="match status" value="1"/>
</dbReference>
<dbReference type="EMBL" id="OZ019910">
    <property type="protein sequence ID" value="CAK9210837.1"/>
    <property type="molecule type" value="Genomic_DNA"/>
</dbReference>
<evidence type="ECO:0000313" key="7">
    <source>
        <dbReference type="Proteomes" id="UP001497512"/>
    </source>
</evidence>
<evidence type="ECO:0000259" key="4">
    <source>
        <dbReference type="SMART" id="SM00738"/>
    </source>
</evidence>
<protein>
    <recommendedName>
        <fullName evidence="8">NusG-like N-terminal domain-containing protein</fullName>
    </recommendedName>
</protein>
<dbReference type="PANTHER" id="PTHR30265">
    <property type="entry name" value="RHO-INTERACTING TRANSCRIPTION TERMINATION FACTOR NUSG"/>
    <property type="match status" value="1"/>
</dbReference>
<evidence type="ECO:0000259" key="5">
    <source>
        <dbReference type="SMART" id="SM00739"/>
    </source>
</evidence>
<feature type="domain" description="NusG-like N-terminal" evidence="4">
    <location>
        <begin position="116"/>
        <end position="234"/>
    </location>
</feature>
<feature type="domain" description="KOW" evidence="5">
    <location>
        <begin position="277"/>
        <end position="304"/>
    </location>
</feature>